<keyword evidence="3" id="KW-1185">Reference proteome</keyword>
<dbReference type="GO" id="GO:0042834">
    <property type="term" value="F:peptidoglycan binding"/>
    <property type="evidence" value="ECO:0007669"/>
    <property type="project" value="InterPro"/>
</dbReference>
<dbReference type="Pfam" id="PF05036">
    <property type="entry name" value="SPOR"/>
    <property type="match status" value="1"/>
</dbReference>
<dbReference type="Pfam" id="PF18175">
    <property type="entry name" value="HU-CCDC81_bac_2"/>
    <property type="match status" value="1"/>
</dbReference>
<name>A0A4S3M4V9_9FLAO</name>
<evidence type="ECO:0000313" key="2">
    <source>
        <dbReference type="EMBL" id="THD69371.1"/>
    </source>
</evidence>
<evidence type="ECO:0000259" key="1">
    <source>
        <dbReference type="PROSITE" id="PS51724"/>
    </source>
</evidence>
<accession>A0A4S3M4V9</accession>
<protein>
    <submittedName>
        <fullName evidence="2">SPOR domain-containing protein</fullName>
    </submittedName>
</protein>
<organism evidence="2 3">
    <name type="scientific">Robertkochia marina</name>
    <dbReference type="NCBI Taxonomy" id="1227945"/>
    <lineage>
        <taxon>Bacteria</taxon>
        <taxon>Pseudomonadati</taxon>
        <taxon>Bacteroidota</taxon>
        <taxon>Flavobacteriia</taxon>
        <taxon>Flavobacteriales</taxon>
        <taxon>Flavobacteriaceae</taxon>
        <taxon>Robertkochia</taxon>
    </lineage>
</organism>
<dbReference type="Pfam" id="PF18174">
    <property type="entry name" value="HU-CCDC81_bac_1"/>
    <property type="match status" value="1"/>
</dbReference>
<dbReference type="EMBL" id="SSMC01000001">
    <property type="protein sequence ID" value="THD69371.1"/>
    <property type="molecule type" value="Genomic_DNA"/>
</dbReference>
<feature type="domain" description="SPOR" evidence="1">
    <location>
        <begin position="234"/>
        <end position="311"/>
    </location>
</feature>
<dbReference type="InterPro" id="IPR036680">
    <property type="entry name" value="SPOR-like_sf"/>
</dbReference>
<dbReference type="PROSITE" id="PS51724">
    <property type="entry name" value="SPOR"/>
    <property type="match status" value="1"/>
</dbReference>
<dbReference type="Proteomes" id="UP000305939">
    <property type="component" value="Unassembled WGS sequence"/>
</dbReference>
<dbReference type="InterPro" id="IPR041268">
    <property type="entry name" value="HU-CCDC81_bac_2"/>
</dbReference>
<dbReference type="InterPro" id="IPR040495">
    <property type="entry name" value="HU-CCDC81_bac_1"/>
</dbReference>
<dbReference type="AlphaFoldDB" id="A0A4S3M4V9"/>
<dbReference type="Gene3D" id="3.30.70.1070">
    <property type="entry name" value="Sporulation related repeat"/>
    <property type="match status" value="1"/>
</dbReference>
<gene>
    <name evidence="2" type="ORF">E7Z59_03325</name>
</gene>
<dbReference type="InterPro" id="IPR007730">
    <property type="entry name" value="SPOR-like_dom"/>
</dbReference>
<dbReference type="OrthoDB" id="653949at2"/>
<comment type="caution">
    <text evidence="2">The sequence shown here is derived from an EMBL/GenBank/DDBJ whole genome shotgun (WGS) entry which is preliminary data.</text>
</comment>
<sequence length="311" mass="35596">MRIEKYISDLLYRYQCVTVPGLGSFLTRYRSAKIHNSTNAFYPPSKEISFNGQLCKDDGLLTKHVAQVNQISYEEASEKISKIVQAWLLKMQAGETIEMDSIGEIWYNEEDRILFQPSDRVNYLTSAFGLSSFVSPEVKRETLKEQVTELEEKAPIAFTPERRRETPSYLKYAAIFLLALSAGTVGYKLVEQDQARQMEFAQQQAHQEVERTIQEATFFDTTPIEMPAVTLELHQAPLKYHIIAGAFRIEANAQKRISELEKRGFQARLVGVNKYGLHQVAYSSFADVQDALSYLRKVKKEESSEAWLLVD</sequence>
<proteinExistence type="predicted"/>
<reference evidence="2 3" key="1">
    <citation type="submission" date="2019-04" db="EMBL/GenBank/DDBJ databases">
        <title>Draft genome sequence of Robertkochia marina CC-AMO-30D.</title>
        <authorList>
            <person name="Hameed A."/>
            <person name="Lin S.-Y."/>
            <person name="Shahina M."/>
            <person name="Lai W.-A."/>
            <person name="Young C.-C."/>
        </authorList>
    </citation>
    <scope>NUCLEOTIDE SEQUENCE [LARGE SCALE GENOMIC DNA]</scope>
    <source>
        <strain evidence="2 3">CC-AMO-30D</strain>
    </source>
</reference>
<dbReference type="SUPFAM" id="SSF110997">
    <property type="entry name" value="Sporulation related repeat"/>
    <property type="match status" value="1"/>
</dbReference>
<evidence type="ECO:0000313" key="3">
    <source>
        <dbReference type="Proteomes" id="UP000305939"/>
    </source>
</evidence>
<dbReference type="RefSeq" id="WP_136334861.1">
    <property type="nucleotide sequence ID" value="NZ_QXMP01000001.1"/>
</dbReference>